<dbReference type="PANTHER" id="PTHR24356:SF163">
    <property type="entry name" value="3-PHOSPHOINOSITIDE-DEPENDENT PROTEIN KINASE 1-RELATED"/>
    <property type="match status" value="1"/>
</dbReference>
<reference evidence="14 15" key="1">
    <citation type="submission" date="2017-06" db="EMBL/GenBank/DDBJ databases">
        <title>Aedes aegypti genome working group (AGWG) sequencing and assembly.</title>
        <authorList>
            <consortium name="Aedes aegypti Genome Working Group (AGWG)"/>
            <person name="Matthews B.J."/>
        </authorList>
    </citation>
    <scope>NUCLEOTIDE SEQUENCE [LARGE SCALE GENOMIC DNA]</scope>
    <source>
        <strain evidence="14 15">LVP_AGWG</strain>
    </source>
</reference>
<keyword evidence="7" id="KW-0723">Serine/threonine-protein kinase</keyword>
<sequence length="215" mass="25100">MGTSAEGENKYAGNTRARRSANDFMFGKLIGEGSFSVVYLAKDVHTSKEWAVKVCEKRQIIRERKQEYVKREREALNRLSGLPGFLNLFLLKIPASDEEKSSWLEEQKSDMWHSFAEGELILKKGFVNKRKGALYVPRKRMLLLTTGPKLIYIDPVQMVKKGEIPWNEKLRAEAKNFKMFFVHTPHRTYYLEDSQGYALKWCQAIQEMHDKVYKN</sequence>
<dbReference type="OrthoDB" id="347657at2759"/>
<dbReference type="Pfam" id="PF14593">
    <property type="entry name" value="PH_3"/>
    <property type="match status" value="1"/>
</dbReference>
<comment type="subcellular location">
    <subcellularLocation>
        <location evidence="1">Cytoplasm</location>
    </subcellularLocation>
</comment>
<dbReference type="GO" id="GO:0005524">
    <property type="term" value="F:ATP binding"/>
    <property type="evidence" value="ECO:0007669"/>
    <property type="project" value="UniProtKB-UniRule"/>
</dbReference>
<keyword evidence="5" id="KW-0217">Developmental protein</keyword>
<dbReference type="InterPro" id="IPR000719">
    <property type="entry name" value="Prot_kinase_dom"/>
</dbReference>
<evidence type="ECO:0000256" key="13">
    <source>
        <dbReference type="ARBA" id="ARBA00048679"/>
    </source>
</evidence>
<dbReference type="GO" id="GO:1901701">
    <property type="term" value="P:cellular response to oxygen-containing compound"/>
    <property type="evidence" value="ECO:0007669"/>
    <property type="project" value="UniProtKB-ARBA"/>
</dbReference>
<evidence type="ECO:0000313" key="15">
    <source>
        <dbReference type="Proteomes" id="UP000008820"/>
    </source>
</evidence>
<dbReference type="CDD" id="cd01262">
    <property type="entry name" value="PH_PDK1"/>
    <property type="match status" value="1"/>
</dbReference>
<evidence type="ECO:0000256" key="1">
    <source>
        <dbReference type="ARBA" id="ARBA00004496"/>
    </source>
</evidence>
<dbReference type="InterPro" id="IPR011009">
    <property type="entry name" value="Kinase-like_dom_sf"/>
</dbReference>
<comment type="similarity">
    <text evidence="2">Belongs to the protein kinase superfamily. AGC Ser/Thr protein kinase family. PDPK1 subfamily.</text>
</comment>
<keyword evidence="9" id="KW-0547">Nucleotide-binding</keyword>
<dbReference type="PROSITE" id="PS50011">
    <property type="entry name" value="PROTEIN_KINASE_DOM"/>
    <property type="match status" value="1"/>
</dbReference>
<dbReference type="Proteomes" id="UP000008820">
    <property type="component" value="Chromosome 3"/>
</dbReference>
<dbReference type="EC" id="2.7.11.1" evidence="3"/>
<dbReference type="SUPFAM" id="SSF56112">
    <property type="entry name" value="Protein kinase-like (PK-like)"/>
    <property type="match status" value="1"/>
</dbReference>
<protein>
    <recommendedName>
        <fullName evidence="4">3-phosphoinositide-dependent protein kinase 1</fullName>
        <ecNumber evidence="3">2.7.11.1</ecNumber>
    </recommendedName>
</protein>
<dbReference type="PANTHER" id="PTHR24356">
    <property type="entry name" value="SERINE/THREONINE-PROTEIN KINASE"/>
    <property type="match status" value="1"/>
</dbReference>
<dbReference type="InterPro" id="IPR011993">
    <property type="entry name" value="PH-like_dom_sf"/>
</dbReference>
<evidence type="ECO:0000256" key="8">
    <source>
        <dbReference type="ARBA" id="ARBA00022679"/>
    </source>
</evidence>
<dbReference type="FunFam" id="2.30.29.30:FF:000324">
    <property type="entry name" value="Phosphoinositide-dependent kinase 1, isoform F"/>
    <property type="match status" value="1"/>
</dbReference>
<dbReference type="EnsemblMetazoa" id="AAEL007284-RD">
    <property type="protein sequence ID" value="AAEL007284-PD"/>
    <property type="gene ID" value="AAEL007284"/>
</dbReference>
<evidence type="ECO:0000256" key="12">
    <source>
        <dbReference type="ARBA" id="ARBA00047899"/>
    </source>
</evidence>
<comment type="catalytic activity">
    <reaction evidence="13">
        <text>L-seryl-[protein] + ATP = O-phospho-L-seryl-[protein] + ADP + H(+)</text>
        <dbReference type="Rhea" id="RHEA:17989"/>
        <dbReference type="Rhea" id="RHEA-COMP:9863"/>
        <dbReference type="Rhea" id="RHEA-COMP:11604"/>
        <dbReference type="ChEBI" id="CHEBI:15378"/>
        <dbReference type="ChEBI" id="CHEBI:29999"/>
        <dbReference type="ChEBI" id="CHEBI:30616"/>
        <dbReference type="ChEBI" id="CHEBI:83421"/>
        <dbReference type="ChEBI" id="CHEBI:456216"/>
        <dbReference type="EC" id="2.7.11.1"/>
    </reaction>
</comment>
<dbReference type="InterPro" id="IPR017441">
    <property type="entry name" value="Protein_kinase_ATP_BS"/>
</dbReference>
<dbReference type="PROSITE" id="PS00107">
    <property type="entry name" value="PROTEIN_KINASE_ATP"/>
    <property type="match status" value="1"/>
</dbReference>
<evidence type="ECO:0000256" key="3">
    <source>
        <dbReference type="ARBA" id="ARBA00012513"/>
    </source>
</evidence>
<dbReference type="GO" id="GO:0035556">
    <property type="term" value="P:intracellular signal transduction"/>
    <property type="evidence" value="ECO:0007669"/>
    <property type="project" value="TreeGrafter"/>
</dbReference>
<name>A0A6I8T9W3_AEDAE</name>
<keyword evidence="15" id="KW-1185">Reference proteome</keyword>
<evidence type="ECO:0000256" key="9">
    <source>
        <dbReference type="ARBA" id="ARBA00022741"/>
    </source>
</evidence>
<evidence type="ECO:0000313" key="14">
    <source>
        <dbReference type="EnsemblMetazoa" id="AAEL007284-PD"/>
    </source>
</evidence>
<organism evidence="14 15">
    <name type="scientific">Aedes aegypti</name>
    <name type="common">Yellowfever mosquito</name>
    <name type="synonym">Culex aegypti</name>
    <dbReference type="NCBI Taxonomy" id="7159"/>
    <lineage>
        <taxon>Eukaryota</taxon>
        <taxon>Metazoa</taxon>
        <taxon>Ecdysozoa</taxon>
        <taxon>Arthropoda</taxon>
        <taxon>Hexapoda</taxon>
        <taxon>Insecta</taxon>
        <taxon>Pterygota</taxon>
        <taxon>Neoptera</taxon>
        <taxon>Endopterygota</taxon>
        <taxon>Diptera</taxon>
        <taxon>Nematocera</taxon>
        <taxon>Culicoidea</taxon>
        <taxon>Culicidae</taxon>
        <taxon>Culicinae</taxon>
        <taxon>Aedini</taxon>
        <taxon>Aedes</taxon>
        <taxon>Stegomyia</taxon>
    </lineage>
</organism>
<accession>A0A6I8T9W3</accession>
<evidence type="ECO:0000256" key="4">
    <source>
        <dbReference type="ARBA" id="ARBA00018538"/>
    </source>
</evidence>
<dbReference type="GO" id="GO:0004674">
    <property type="term" value="F:protein serine/threonine kinase activity"/>
    <property type="evidence" value="ECO:0007669"/>
    <property type="project" value="UniProtKB-KW"/>
</dbReference>
<evidence type="ECO:0000256" key="7">
    <source>
        <dbReference type="ARBA" id="ARBA00022527"/>
    </source>
</evidence>
<evidence type="ECO:0000256" key="10">
    <source>
        <dbReference type="ARBA" id="ARBA00022777"/>
    </source>
</evidence>
<dbReference type="GO" id="GO:0005737">
    <property type="term" value="C:cytoplasm"/>
    <property type="evidence" value="ECO:0007669"/>
    <property type="project" value="UniProtKB-SubCell"/>
</dbReference>
<dbReference type="SUPFAM" id="SSF50729">
    <property type="entry name" value="PH domain-like"/>
    <property type="match status" value="1"/>
</dbReference>
<evidence type="ECO:0000256" key="11">
    <source>
        <dbReference type="ARBA" id="ARBA00022840"/>
    </source>
</evidence>
<keyword evidence="6" id="KW-0963">Cytoplasm</keyword>
<keyword evidence="11" id="KW-0067">ATP-binding</keyword>
<gene>
    <name evidence="14" type="primary">5569001</name>
</gene>
<reference evidence="14" key="2">
    <citation type="submission" date="2020-05" db="UniProtKB">
        <authorList>
            <consortium name="EnsemblMetazoa"/>
        </authorList>
    </citation>
    <scope>IDENTIFICATION</scope>
    <source>
        <strain evidence="14">LVP_AGWG</strain>
    </source>
</reference>
<dbReference type="InterPro" id="IPR050236">
    <property type="entry name" value="Ser_Thr_kinase_AGC"/>
</dbReference>
<dbReference type="Gene3D" id="3.30.200.20">
    <property type="entry name" value="Phosphorylase Kinase, domain 1"/>
    <property type="match status" value="1"/>
</dbReference>
<evidence type="ECO:0000256" key="6">
    <source>
        <dbReference type="ARBA" id="ARBA00022490"/>
    </source>
</evidence>
<dbReference type="InterPro" id="IPR033931">
    <property type="entry name" value="PDK1-typ_PH"/>
</dbReference>
<evidence type="ECO:0000256" key="2">
    <source>
        <dbReference type="ARBA" id="ARBA00010006"/>
    </source>
</evidence>
<dbReference type="AlphaFoldDB" id="A0A6I8T9W3"/>
<evidence type="ECO:0000256" key="5">
    <source>
        <dbReference type="ARBA" id="ARBA00022473"/>
    </source>
</evidence>
<proteinExistence type="inferred from homology"/>
<dbReference type="GO" id="GO:0048638">
    <property type="term" value="P:regulation of developmental growth"/>
    <property type="evidence" value="ECO:0007669"/>
    <property type="project" value="UniProtKB-ARBA"/>
</dbReference>
<comment type="catalytic activity">
    <reaction evidence="12">
        <text>L-threonyl-[protein] + ATP = O-phospho-L-threonyl-[protein] + ADP + H(+)</text>
        <dbReference type="Rhea" id="RHEA:46608"/>
        <dbReference type="Rhea" id="RHEA-COMP:11060"/>
        <dbReference type="Rhea" id="RHEA-COMP:11605"/>
        <dbReference type="ChEBI" id="CHEBI:15378"/>
        <dbReference type="ChEBI" id="CHEBI:30013"/>
        <dbReference type="ChEBI" id="CHEBI:30616"/>
        <dbReference type="ChEBI" id="CHEBI:61977"/>
        <dbReference type="ChEBI" id="CHEBI:456216"/>
        <dbReference type="EC" id="2.7.11.1"/>
    </reaction>
</comment>
<keyword evidence="10" id="KW-0418">Kinase</keyword>
<keyword evidence="8" id="KW-0808">Transferase</keyword>
<dbReference type="Gene3D" id="2.30.29.30">
    <property type="entry name" value="Pleckstrin-homology domain (PH domain)/Phosphotyrosine-binding domain (PTB)"/>
    <property type="match status" value="1"/>
</dbReference>